<name>A0AA40C9T6_9PEZI</name>
<feature type="compositionally biased region" description="Acidic residues" evidence="1">
    <location>
        <begin position="288"/>
        <end position="305"/>
    </location>
</feature>
<organism evidence="2 3">
    <name type="scientific">Bombardia bombarda</name>
    <dbReference type="NCBI Taxonomy" id="252184"/>
    <lineage>
        <taxon>Eukaryota</taxon>
        <taxon>Fungi</taxon>
        <taxon>Dikarya</taxon>
        <taxon>Ascomycota</taxon>
        <taxon>Pezizomycotina</taxon>
        <taxon>Sordariomycetes</taxon>
        <taxon>Sordariomycetidae</taxon>
        <taxon>Sordariales</taxon>
        <taxon>Lasiosphaeriaceae</taxon>
        <taxon>Bombardia</taxon>
    </lineage>
</organism>
<proteinExistence type="predicted"/>
<evidence type="ECO:0000313" key="3">
    <source>
        <dbReference type="Proteomes" id="UP001174934"/>
    </source>
</evidence>
<feature type="compositionally biased region" description="Low complexity" evidence="1">
    <location>
        <begin position="215"/>
        <end position="224"/>
    </location>
</feature>
<feature type="compositionally biased region" description="Polar residues" evidence="1">
    <location>
        <begin position="30"/>
        <end position="53"/>
    </location>
</feature>
<keyword evidence="3" id="KW-1185">Reference proteome</keyword>
<protein>
    <submittedName>
        <fullName evidence="2">Uncharacterized protein</fullName>
    </submittedName>
</protein>
<evidence type="ECO:0000256" key="1">
    <source>
        <dbReference type="SAM" id="MobiDB-lite"/>
    </source>
</evidence>
<comment type="caution">
    <text evidence="2">The sequence shown here is derived from an EMBL/GenBank/DDBJ whole genome shotgun (WGS) entry which is preliminary data.</text>
</comment>
<reference evidence="2" key="1">
    <citation type="submission" date="2023-06" db="EMBL/GenBank/DDBJ databases">
        <title>Genome-scale phylogeny and comparative genomics of the fungal order Sordariales.</title>
        <authorList>
            <consortium name="Lawrence Berkeley National Laboratory"/>
            <person name="Hensen N."/>
            <person name="Bonometti L."/>
            <person name="Westerberg I."/>
            <person name="Brannstrom I.O."/>
            <person name="Guillou S."/>
            <person name="Cros-Aarteil S."/>
            <person name="Calhoun S."/>
            <person name="Haridas S."/>
            <person name="Kuo A."/>
            <person name="Mondo S."/>
            <person name="Pangilinan J."/>
            <person name="Riley R."/>
            <person name="LaButti K."/>
            <person name="Andreopoulos B."/>
            <person name="Lipzen A."/>
            <person name="Chen C."/>
            <person name="Yanf M."/>
            <person name="Daum C."/>
            <person name="Ng V."/>
            <person name="Clum A."/>
            <person name="Steindorff A."/>
            <person name="Ohm R."/>
            <person name="Martin F."/>
            <person name="Silar P."/>
            <person name="Natvig D."/>
            <person name="Lalanne C."/>
            <person name="Gautier V."/>
            <person name="Ament-velasquez S.L."/>
            <person name="Kruys A."/>
            <person name="Hutchinson M.I."/>
            <person name="Powell A.J."/>
            <person name="Barry K."/>
            <person name="Miller A.N."/>
            <person name="Grigoriev I.V."/>
            <person name="Debuchy R."/>
            <person name="Gladieux P."/>
            <person name="Thoren M.H."/>
            <person name="Johannesson H."/>
        </authorList>
    </citation>
    <scope>NUCLEOTIDE SEQUENCE</scope>
    <source>
        <strain evidence="2">SMH3391-2</strain>
    </source>
</reference>
<feature type="compositionally biased region" description="Basic and acidic residues" evidence="1">
    <location>
        <begin position="235"/>
        <end position="253"/>
    </location>
</feature>
<dbReference type="Gene3D" id="3.40.50.300">
    <property type="entry name" value="P-loop containing nucleotide triphosphate hydrolases"/>
    <property type="match status" value="1"/>
</dbReference>
<sequence length="443" mass="47248">MSPTTVEDDNDTPSQEPVVTNVDGLDCSVPSETATTLGTDPVNTPTSSVNGDVSVSPEELPTLTVPHAMESTDGGCEDKKCEAVLDSIATSGNDAQVSSLASHKPPTDVILASCGDKPPASSESLDGESTGDQVSSEEKLNVPSNEATKVDKDVSLSPLGQDAAGTATSTTCLEGASGDKSTLSTETGPDNAVVNDTTEETTVDGDTEVNEKPEVVSSVESTEQTTEEAESGQESDSKEATEEAGKEGEKPTEEEGSPEAEAEAETEPEEEAEPVIPAKPPKYNPFDIPEEDDSEEKTDDNDSEENTPKPAVPSRPELRKLLKRLLPKLKEEVVHGPKSESPAEKEWLRQKTELGEKNEALDILMDMVGLENVKAEFLKVKATIEAARERKGQLRRQDLNLVLMGNAGTGKIFPFPLTCREVLTFISQPPRQENNSDALLPFS</sequence>
<feature type="compositionally biased region" description="Acidic residues" evidence="1">
    <location>
        <begin position="254"/>
        <end position="273"/>
    </location>
</feature>
<evidence type="ECO:0000313" key="2">
    <source>
        <dbReference type="EMBL" id="KAK0629513.1"/>
    </source>
</evidence>
<feature type="compositionally biased region" description="Acidic residues" evidence="1">
    <location>
        <begin position="1"/>
        <end position="11"/>
    </location>
</feature>
<dbReference type="InterPro" id="IPR027417">
    <property type="entry name" value="P-loop_NTPase"/>
</dbReference>
<gene>
    <name evidence="2" type="ORF">B0T17DRAFT_188990</name>
</gene>
<dbReference type="AlphaFoldDB" id="A0AA40C9T6"/>
<feature type="compositionally biased region" description="Polar residues" evidence="1">
    <location>
        <begin position="179"/>
        <end position="188"/>
    </location>
</feature>
<accession>A0AA40C9T6</accession>
<dbReference type="EMBL" id="JAULSR010000002">
    <property type="protein sequence ID" value="KAK0629513.1"/>
    <property type="molecule type" value="Genomic_DNA"/>
</dbReference>
<feature type="region of interest" description="Disordered" evidence="1">
    <location>
        <begin position="1"/>
        <end position="59"/>
    </location>
</feature>
<feature type="compositionally biased region" description="Acidic residues" evidence="1">
    <location>
        <begin position="197"/>
        <end position="208"/>
    </location>
</feature>
<dbReference type="Proteomes" id="UP001174934">
    <property type="component" value="Unassembled WGS sequence"/>
</dbReference>
<feature type="region of interest" description="Disordered" evidence="1">
    <location>
        <begin position="93"/>
        <end position="318"/>
    </location>
</feature>